<feature type="region of interest" description="Disordered" evidence="9">
    <location>
        <begin position="1"/>
        <end position="172"/>
    </location>
</feature>
<keyword evidence="8" id="KW-0175">Coiled coil</keyword>
<evidence type="ECO:0000256" key="5">
    <source>
        <dbReference type="ARBA" id="ARBA00023163"/>
    </source>
</evidence>
<feature type="compositionally biased region" description="Basic and acidic residues" evidence="9">
    <location>
        <begin position="29"/>
        <end position="98"/>
    </location>
</feature>
<comment type="subcellular location">
    <subcellularLocation>
        <location evidence="1">Nucleus</location>
    </subcellularLocation>
</comment>
<evidence type="ECO:0000256" key="8">
    <source>
        <dbReference type="SAM" id="Coils"/>
    </source>
</evidence>
<name>A0ABR3WT30_9PEZI</name>
<keyword evidence="5" id="KW-0804">Transcription</keyword>
<sequence>MSADLEAETAGAGTGAQDNQQANGSADAELQHPQKRKAEQQESDAPHSREISPKRLRLDEVHDVSATDEKGSTATDKEHRDPPQLSAIHERSEPRDAATSDVTDPAGATSETTAQGRRSPEDLPTADRRASLSGPDRKRSFALEEKKRGQRLFGNLMSTISRSTVNPQQQKRLEIERRQQERAQKQRAEDDKRRSEKLAKILRVRKIEQVKFDEQVMQTRHTNMLALAHSLQTRSQPRLYYRPWEFTRAQEDIIEEQIQTAKDNIEREKQDFARQKEQRLRHLGVTVGEPASCEDTNNRDNDAPTCKTSHEKDHDETGDVMVEAEEDTVIY</sequence>
<feature type="compositionally biased region" description="Basic and acidic residues" evidence="9">
    <location>
        <begin position="118"/>
        <end position="147"/>
    </location>
</feature>
<feature type="coiled-coil region" evidence="8">
    <location>
        <begin position="251"/>
        <end position="278"/>
    </location>
</feature>
<feature type="domain" description="Pinin/SDK/MemA protein" evidence="10">
    <location>
        <begin position="144"/>
        <end position="259"/>
    </location>
</feature>
<feature type="region of interest" description="Disordered" evidence="9">
    <location>
        <begin position="289"/>
        <end position="319"/>
    </location>
</feature>
<keyword evidence="3" id="KW-0507">mRNA processing</keyword>
<dbReference type="Proteomes" id="UP001586593">
    <property type="component" value="Unassembled WGS sequence"/>
</dbReference>
<accession>A0ABR3WT30</accession>
<evidence type="ECO:0000256" key="9">
    <source>
        <dbReference type="SAM" id="MobiDB-lite"/>
    </source>
</evidence>
<protein>
    <recommendedName>
        <fullName evidence="10">Pinin/SDK/MemA protein domain-containing protein</fullName>
    </recommendedName>
</protein>
<dbReference type="EMBL" id="JAZHXJ010000254">
    <property type="protein sequence ID" value="KAL1866826.1"/>
    <property type="molecule type" value="Genomic_DNA"/>
</dbReference>
<proteinExistence type="inferred from homology"/>
<keyword evidence="4" id="KW-0805">Transcription regulation</keyword>
<organism evidence="11 12">
    <name type="scientific">Phialemonium thermophilum</name>
    <dbReference type="NCBI Taxonomy" id="223376"/>
    <lineage>
        <taxon>Eukaryota</taxon>
        <taxon>Fungi</taxon>
        <taxon>Dikarya</taxon>
        <taxon>Ascomycota</taxon>
        <taxon>Pezizomycotina</taxon>
        <taxon>Sordariomycetes</taxon>
        <taxon>Sordariomycetidae</taxon>
        <taxon>Cephalothecales</taxon>
        <taxon>Cephalothecaceae</taxon>
        <taxon>Phialemonium</taxon>
    </lineage>
</organism>
<feature type="compositionally biased region" description="Polar residues" evidence="9">
    <location>
        <begin position="156"/>
        <end position="167"/>
    </location>
</feature>
<gene>
    <name evidence="11" type="ORF">VTK73DRAFT_4475</name>
</gene>
<dbReference type="PANTHER" id="PTHR12707">
    <property type="entry name" value="PINN"/>
    <property type="match status" value="1"/>
</dbReference>
<dbReference type="PANTHER" id="PTHR12707:SF0">
    <property type="entry name" value="PININ"/>
    <property type="match status" value="1"/>
</dbReference>
<dbReference type="InterPro" id="IPR039853">
    <property type="entry name" value="Pinin"/>
</dbReference>
<evidence type="ECO:0000256" key="2">
    <source>
        <dbReference type="ARBA" id="ARBA00010386"/>
    </source>
</evidence>
<evidence type="ECO:0000256" key="4">
    <source>
        <dbReference type="ARBA" id="ARBA00023015"/>
    </source>
</evidence>
<comment type="caution">
    <text evidence="11">The sequence shown here is derived from an EMBL/GenBank/DDBJ whole genome shotgun (WGS) entry which is preliminary data.</text>
</comment>
<evidence type="ECO:0000313" key="12">
    <source>
        <dbReference type="Proteomes" id="UP001586593"/>
    </source>
</evidence>
<reference evidence="11 12" key="1">
    <citation type="journal article" date="2024" name="Commun. Biol.">
        <title>Comparative genomic analysis of thermophilic fungi reveals convergent evolutionary adaptations and gene losses.</title>
        <authorList>
            <person name="Steindorff A.S."/>
            <person name="Aguilar-Pontes M.V."/>
            <person name="Robinson A.J."/>
            <person name="Andreopoulos B."/>
            <person name="LaButti K."/>
            <person name="Kuo A."/>
            <person name="Mondo S."/>
            <person name="Riley R."/>
            <person name="Otillar R."/>
            <person name="Haridas S."/>
            <person name="Lipzen A."/>
            <person name="Grimwood J."/>
            <person name="Schmutz J."/>
            <person name="Clum A."/>
            <person name="Reid I.D."/>
            <person name="Moisan M.C."/>
            <person name="Butler G."/>
            <person name="Nguyen T.T.M."/>
            <person name="Dewar K."/>
            <person name="Conant G."/>
            <person name="Drula E."/>
            <person name="Henrissat B."/>
            <person name="Hansel C."/>
            <person name="Singer S."/>
            <person name="Hutchinson M.I."/>
            <person name="de Vries R.P."/>
            <person name="Natvig D.O."/>
            <person name="Powell A.J."/>
            <person name="Tsang A."/>
            <person name="Grigoriev I.V."/>
        </authorList>
    </citation>
    <scope>NUCLEOTIDE SEQUENCE [LARGE SCALE GENOMIC DNA]</scope>
    <source>
        <strain evidence="11 12">ATCC 24622</strain>
    </source>
</reference>
<evidence type="ECO:0000256" key="6">
    <source>
        <dbReference type="ARBA" id="ARBA00023187"/>
    </source>
</evidence>
<evidence type="ECO:0000313" key="11">
    <source>
        <dbReference type="EMBL" id="KAL1866826.1"/>
    </source>
</evidence>
<dbReference type="Pfam" id="PF04696">
    <property type="entry name" value="Pinin_SDK_memA"/>
    <property type="match status" value="1"/>
</dbReference>
<feature type="compositionally biased region" description="Basic and acidic residues" evidence="9">
    <location>
        <begin position="296"/>
        <end position="317"/>
    </location>
</feature>
<evidence type="ECO:0000256" key="1">
    <source>
        <dbReference type="ARBA" id="ARBA00004123"/>
    </source>
</evidence>
<keyword evidence="7" id="KW-0539">Nucleus</keyword>
<keyword evidence="6" id="KW-0508">mRNA splicing</keyword>
<keyword evidence="12" id="KW-1185">Reference proteome</keyword>
<evidence type="ECO:0000259" key="10">
    <source>
        <dbReference type="Pfam" id="PF04696"/>
    </source>
</evidence>
<dbReference type="InterPro" id="IPR006786">
    <property type="entry name" value="Pinin_SDK_MemA"/>
</dbReference>
<evidence type="ECO:0000256" key="7">
    <source>
        <dbReference type="ARBA" id="ARBA00023242"/>
    </source>
</evidence>
<comment type="similarity">
    <text evidence="2">Belongs to the pinin family.</text>
</comment>
<evidence type="ECO:0000256" key="3">
    <source>
        <dbReference type="ARBA" id="ARBA00022664"/>
    </source>
</evidence>